<gene>
    <name evidence="1" type="ORF">ACFSUC_13715</name>
</gene>
<accession>A0ABW5RD20</accession>
<comment type="caution">
    <text evidence="1">The sequence shown here is derived from an EMBL/GenBank/DDBJ whole genome shotgun (WGS) entry which is preliminary data.</text>
</comment>
<evidence type="ECO:0000313" key="1">
    <source>
        <dbReference type="EMBL" id="MFD2672620.1"/>
    </source>
</evidence>
<evidence type="ECO:0000313" key="2">
    <source>
        <dbReference type="Proteomes" id="UP001597497"/>
    </source>
</evidence>
<reference evidence="2" key="1">
    <citation type="journal article" date="2019" name="Int. J. Syst. Evol. Microbiol.">
        <title>The Global Catalogue of Microorganisms (GCM) 10K type strain sequencing project: providing services to taxonomists for standard genome sequencing and annotation.</title>
        <authorList>
            <consortium name="The Broad Institute Genomics Platform"/>
            <consortium name="The Broad Institute Genome Sequencing Center for Infectious Disease"/>
            <person name="Wu L."/>
            <person name="Ma J."/>
        </authorList>
    </citation>
    <scope>NUCLEOTIDE SEQUENCE [LARGE SCALE GENOMIC DNA]</scope>
    <source>
        <strain evidence="2">KCTC 33676</strain>
    </source>
</reference>
<evidence type="ECO:0008006" key="3">
    <source>
        <dbReference type="Google" id="ProtNLM"/>
    </source>
</evidence>
<dbReference type="EMBL" id="JBHUMM010000043">
    <property type="protein sequence ID" value="MFD2672620.1"/>
    <property type="molecule type" value="Genomic_DNA"/>
</dbReference>
<proteinExistence type="predicted"/>
<name>A0ABW5RD20_9BACL</name>
<dbReference type="PROSITE" id="PS51257">
    <property type="entry name" value="PROKAR_LIPOPROTEIN"/>
    <property type="match status" value="1"/>
</dbReference>
<keyword evidence="2" id="KW-1185">Reference proteome</keyword>
<sequence length="589" mass="68471">MRNRWPFILLVTILVLLVGCEAEQRNLIEGTANPELSTEGDFVFSRDILSIGIGESDDQASQQIYSFEGTEVHQTPTQLVMHREELLIDLKLKSSLVHPTVEDLLNQISIEGTTRYTFTKEEREEGIYLLSLIYEQSPIKVKLGDMKPMEFIKHEKLGVIVDQTSLSEDGLVVHTGISEHAAVKVSHSKKSLNLVFSEEMDTRYGTELLPAGEWIDPTTYQLHIWDNAREKVGNLFISDHGTHFTVSLEHFRAKSGNFIEIGSRLPSISIERVQKKNWFDMNSHERVGWSELDYFYADIVFSADNKQYVGVAEIWNQSMLHAERAYQLVLHRKGELPLVMEEGLSAMTSRVQWLDHERLLYADNHRIYVYDVNRQEREVIQDFSDSNNQERLHQVTYDQWTDRLVFMTITPLKSETDYAYAFHRWIYANLTEPVIEKQSYTTGTIRMWPNIPRMPVHISEQGYYWTVTRDDQIWTRYEGRDGSVDEAEGKVLLLDNSLAYLEKQARSQQTGLWYSTYYQWHAQHDLKQMVTAPGDLRVAGKQLISQTDEGLYRYLAEYDKWEQAEEFGNAVFFSPSSQSGMYKQVDEYE</sequence>
<organism evidence="1 2">
    <name type="scientific">Marinicrinis sediminis</name>
    <dbReference type="NCBI Taxonomy" id="1652465"/>
    <lineage>
        <taxon>Bacteria</taxon>
        <taxon>Bacillati</taxon>
        <taxon>Bacillota</taxon>
        <taxon>Bacilli</taxon>
        <taxon>Bacillales</taxon>
        <taxon>Paenibacillaceae</taxon>
    </lineage>
</organism>
<protein>
    <recommendedName>
        <fullName evidence="3">Lipoprotein</fullName>
    </recommendedName>
</protein>
<dbReference type="RefSeq" id="WP_379930186.1">
    <property type="nucleotide sequence ID" value="NZ_JBHUMM010000043.1"/>
</dbReference>
<dbReference type="Proteomes" id="UP001597497">
    <property type="component" value="Unassembled WGS sequence"/>
</dbReference>